<dbReference type="InterPro" id="IPR033411">
    <property type="entry name" value="Ribonuclease_PIN"/>
</dbReference>
<sequence length="172" mass="19112">MSTSIIHVVLDTGGLLAKYYRLLPRHVFKTYTTESAVNEVIDSENRNALTDAIETGLIEVLEPGDSFYLRVVEEARRIGEITKLSKTDLEVAALALMLNERGKVVVVTDDYSLQNLLLHLGISFKPLKTSGIKTSREYSEYCPTCGYIPAHPGEINCPICGTPLVRRKRKAS</sequence>
<proteinExistence type="predicted"/>
<accession>B8D5K9</accession>
<protein>
    <submittedName>
        <fullName evidence="5">Nucleotide binding protein, PINc</fullName>
    </submittedName>
</protein>
<evidence type="ECO:0000259" key="4">
    <source>
        <dbReference type="Pfam" id="PF17146"/>
    </source>
</evidence>
<dbReference type="Gene3D" id="3.40.50.1010">
    <property type="entry name" value="5'-nuclease"/>
    <property type="match status" value="1"/>
</dbReference>
<dbReference type="EMBL" id="CP001140">
    <property type="protein sequence ID" value="ACL11390.1"/>
    <property type="molecule type" value="Genomic_DNA"/>
</dbReference>
<dbReference type="GO" id="GO:0030688">
    <property type="term" value="C:preribosome, small subunit precursor"/>
    <property type="evidence" value="ECO:0007669"/>
    <property type="project" value="TreeGrafter"/>
</dbReference>
<dbReference type="CDD" id="cd09876">
    <property type="entry name" value="PIN_Nob1-like"/>
    <property type="match status" value="1"/>
</dbReference>
<dbReference type="HOGENOM" id="CLU_109674_2_0_2"/>
<keyword evidence="2" id="KW-0479">Metal-binding</keyword>
<evidence type="ECO:0000256" key="1">
    <source>
        <dbReference type="ARBA" id="ARBA00022722"/>
    </source>
</evidence>
<dbReference type="GO" id="GO:0030490">
    <property type="term" value="P:maturation of SSU-rRNA"/>
    <property type="evidence" value="ECO:0007669"/>
    <property type="project" value="TreeGrafter"/>
</dbReference>
<name>B8D5K9_DESA1</name>
<dbReference type="eggNOG" id="arCOG00721">
    <property type="taxonomic scope" value="Archaea"/>
</dbReference>
<feature type="domain" description="Ribonuclease PIN" evidence="4">
    <location>
        <begin position="8"/>
        <end position="98"/>
    </location>
</feature>
<dbReference type="KEGG" id="dka:DKAM_1064"/>
<dbReference type="GO" id="GO:0004521">
    <property type="term" value="F:RNA endonuclease activity"/>
    <property type="evidence" value="ECO:0007669"/>
    <property type="project" value="TreeGrafter"/>
</dbReference>
<keyword evidence="3" id="KW-0378">Hydrolase</keyword>
<dbReference type="InterPro" id="IPR039907">
    <property type="entry name" value="NOB1"/>
</dbReference>
<dbReference type="GeneID" id="7171169"/>
<keyword evidence="1" id="KW-0540">Nuclease</keyword>
<dbReference type="Pfam" id="PF17146">
    <property type="entry name" value="PIN_6"/>
    <property type="match status" value="1"/>
</dbReference>
<dbReference type="GO" id="GO:0016787">
    <property type="term" value="F:hydrolase activity"/>
    <property type="evidence" value="ECO:0007669"/>
    <property type="project" value="UniProtKB-KW"/>
</dbReference>
<evidence type="ECO:0000256" key="3">
    <source>
        <dbReference type="ARBA" id="ARBA00022801"/>
    </source>
</evidence>
<gene>
    <name evidence="5" type="ordered locus">DKAM_1064</name>
</gene>
<dbReference type="Proteomes" id="UP000006903">
    <property type="component" value="Chromosome"/>
</dbReference>
<organism evidence="5 6">
    <name type="scientific">Desulfurococcus amylolyticus (strain DSM 18924 / JCM 16383 / VKM B-2413 / 1221n)</name>
    <name type="common">Desulfurococcus kamchatkensis</name>
    <dbReference type="NCBI Taxonomy" id="490899"/>
    <lineage>
        <taxon>Archaea</taxon>
        <taxon>Thermoproteota</taxon>
        <taxon>Thermoprotei</taxon>
        <taxon>Desulfurococcales</taxon>
        <taxon>Desulfurococcaceae</taxon>
        <taxon>Desulfurococcus</taxon>
    </lineage>
</organism>
<evidence type="ECO:0000256" key="2">
    <source>
        <dbReference type="ARBA" id="ARBA00022723"/>
    </source>
</evidence>
<dbReference type="RefSeq" id="WP_012608731.1">
    <property type="nucleotide sequence ID" value="NC_011766.1"/>
</dbReference>
<dbReference type="GO" id="GO:0046872">
    <property type="term" value="F:metal ion binding"/>
    <property type="evidence" value="ECO:0007669"/>
    <property type="project" value="UniProtKB-KW"/>
</dbReference>
<reference evidence="5 6" key="1">
    <citation type="journal article" date="2009" name="J. Bacteriol.">
        <title>Complete genome sequence of the anaerobic, protein-degrading hyperthermophilic crenarchaeon Desulfurococcus kamchatkensis.</title>
        <authorList>
            <person name="Ravin N.V."/>
            <person name="Mardanov A.V."/>
            <person name="Beletsky A.V."/>
            <person name="Kublanov I.V."/>
            <person name="Kolganova T.V."/>
            <person name="Lebedinsky A.V."/>
            <person name="Chernyh N.A."/>
            <person name="Bonch-Osmolovskaya E.A."/>
            <person name="Skryabin K.G."/>
        </authorList>
    </citation>
    <scope>NUCLEOTIDE SEQUENCE [LARGE SCALE GENOMIC DNA]</scope>
    <source>
        <strain evidence="6">DSM 18924 / JCM 16383 / VKM B-2413 / 1221n</strain>
    </source>
</reference>
<dbReference type="PANTHER" id="PTHR12814">
    <property type="entry name" value="RNA-BINDING PROTEIN NOB1"/>
    <property type="match status" value="1"/>
</dbReference>
<dbReference type="STRING" id="490899.DKAM_1064"/>
<dbReference type="PANTHER" id="PTHR12814:SF2">
    <property type="entry name" value="RNA-BINDING PROTEIN NOB1"/>
    <property type="match status" value="1"/>
</dbReference>
<evidence type="ECO:0000313" key="6">
    <source>
        <dbReference type="Proteomes" id="UP000006903"/>
    </source>
</evidence>
<dbReference type="AlphaFoldDB" id="B8D5K9"/>
<evidence type="ECO:0000313" key="5">
    <source>
        <dbReference type="EMBL" id="ACL11390.1"/>
    </source>
</evidence>